<comment type="caution">
    <text evidence="2">The sequence shown here is derived from an EMBL/GenBank/DDBJ whole genome shotgun (WGS) entry which is preliminary data.</text>
</comment>
<keyword evidence="1" id="KW-0472">Membrane</keyword>
<keyword evidence="1" id="KW-1133">Transmembrane helix</keyword>
<dbReference type="EMBL" id="DVOD01000046">
    <property type="protein sequence ID" value="HIU92728.1"/>
    <property type="molecule type" value="Genomic_DNA"/>
</dbReference>
<dbReference type="AlphaFoldDB" id="A0A9D1N048"/>
<evidence type="ECO:0000313" key="2">
    <source>
        <dbReference type="EMBL" id="HIU92728.1"/>
    </source>
</evidence>
<organism evidence="2 3">
    <name type="scientific">Candidatus Limenecus avicola</name>
    <dbReference type="NCBI Taxonomy" id="2840847"/>
    <lineage>
        <taxon>Bacteria</taxon>
        <taxon>Bacillati</taxon>
        <taxon>Bacillota</taxon>
        <taxon>Clostridia</taxon>
        <taxon>Eubacteriales</taxon>
        <taxon>Clostridiaceae</taxon>
        <taxon>Clostridiaceae incertae sedis</taxon>
        <taxon>Candidatus Limenecus</taxon>
    </lineage>
</organism>
<reference evidence="2" key="1">
    <citation type="submission" date="2020-10" db="EMBL/GenBank/DDBJ databases">
        <authorList>
            <person name="Gilroy R."/>
        </authorList>
    </citation>
    <scope>NUCLEOTIDE SEQUENCE</scope>
    <source>
        <strain evidence="2">CHK154-7741</strain>
    </source>
</reference>
<proteinExistence type="predicted"/>
<protein>
    <submittedName>
        <fullName evidence="2">Uncharacterized protein</fullName>
    </submittedName>
</protein>
<evidence type="ECO:0000313" key="3">
    <source>
        <dbReference type="Proteomes" id="UP000886748"/>
    </source>
</evidence>
<reference evidence="2" key="2">
    <citation type="journal article" date="2021" name="PeerJ">
        <title>Extensive microbial diversity within the chicken gut microbiome revealed by metagenomics and culture.</title>
        <authorList>
            <person name="Gilroy R."/>
            <person name="Ravi A."/>
            <person name="Getino M."/>
            <person name="Pursley I."/>
            <person name="Horton D.L."/>
            <person name="Alikhan N.F."/>
            <person name="Baker D."/>
            <person name="Gharbi K."/>
            <person name="Hall N."/>
            <person name="Watson M."/>
            <person name="Adriaenssens E.M."/>
            <person name="Foster-Nyarko E."/>
            <person name="Jarju S."/>
            <person name="Secka A."/>
            <person name="Antonio M."/>
            <person name="Oren A."/>
            <person name="Chaudhuri R.R."/>
            <person name="La Ragione R."/>
            <person name="Hildebrand F."/>
            <person name="Pallen M.J."/>
        </authorList>
    </citation>
    <scope>NUCLEOTIDE SEQUENCE</scope>
    <source>
        <strain evidence="2">CHK154-7741</strain>
    </source>
</reference>
<dbReference type="Proteomes" id="UP000886748">
    <property type="component" value="Unassembled WGS sequence"/>
</dbReference>
<sequence>MQKNIIKITDRTLKVYLNEVNLLWSALFLTGGGTVTLLSTDLNFMKAVFSILGAILFFCFTLKYWDKKEACDKLLEKLNEMEQKNG</sequence>
<gene>
    <name evidence="2" type="ORF">IAD26_06290</name>
</gene>
<feature type="transmembrane region" description="Helical" evidence="1">
    <location>
        <begin position="44"/>
        <end position="65"/>
    </location>
</feature>
<evidence type="ECO:0000256" key="1">
    <source>
        <dbReference type="SAM" id="Phobius"/>
    </source>
</evidence>
<feature type="transmembrane region" description="Helical" evidence="1">
    <location>
        <begin position="20"/>
        <end position="38"/>
    </location>
</feature>
<name>A0A9D1N048_9CLOT</name>
<accession>A0A9D1N048</accession>
<keyword evidence="1" id="KW-0812">Transmembrane</keyword>